<proteinExistence type="predicted"/>
<evidence type="ECO:0000256" key="5">
    <source>
        <dbReference type="ARBA" id="ARBA00022729"/>
    </source>
</evidence>
<evidence type="ECO:0000313" key="9">
    <source>
        <dbReference type="EMBL" id="CAI9108399.1"/>
    </source>
</evidence>
<dbReference type="InterPro" id="IPR004873">
    <property type="entry name" value="BURP_dom"/>
</dbReference>
<keyword evidence="4" id="KW-0052">Apoplast</keyword>
<protein>
    <submittedName>
        <fullName evidence="9">OLC1v1007981C1</fullName>
    </submittedName>
</protein>
<dbReference type="SMART" id="SM01045">
    <property type="entry name" value="BURP"/>
    <property type="match status" value="1"/>
</dbReference>
<comment type="subcellular location">
    <subcellularLocation>
        <location evidence="1">Secreted</location>
        <location evidence="1">Cell wall</location>
    </subcellularLocation>
    <subcellularLocation>
        <location evidence="2">Secreted</location>
        <location evidence="2">Extracellular space</location>
        <location evidence="2">Apoplast</location>
    </subcellularLocation>
</comment>
<keyword evidence="6" id="KW-0325">Glycoprotein</keyword>
<evidence type="ECO:0000256" key="7">
    <source>
        <dbReference type="SAM" id="SignalP"/>
    </source>
</evidence>
<reference evidence="9" key="1">
    <citation type="submission" date="2023-03" db="EMBL/GenBank/DDBJ databases">
        <authorList>
            <person name="Julca I."/>
        </authorList>
    </citation>
    <scope>NUCLEOTIDE SEQUENCE</scope>
</reference>
<dbReference type="InterPro" id="IPR051897">
    <property type="entry name" value="PG-associated_BURP"/>
</dbReference>
<feature type="domain" description="BURP" evidence="8">
    <location>
        <begin position="135"/>
        <end position="351"/>
    </location>
</feature>
<keyword evidence="5 7" id="KW-0732">Signal</keyword>
<dbReference type="PANTHER" id="PTHR31458:SF16">
    <property type="entry name" value="BURP DOMAIN-CONTAINING PROTEIN"/>
    <property type="match status" value="1"/>
</dbReference>
<evidence type="ECO:0000256" key="6">
    <source>
        <dbReference type="ARBA" id="ARBA00023180"/>
    </source>
</evidence>
<evidence type="ECO:0000313" key="10">
    <source>
        <dbReference type="Proteomes" id="UP001161247"/>
    </source>
</evidence>
<dbReference type="AlphaFoldDB" id="A0AAV1DKX7"/>
<evidence type="ECO:0000256" key="3">
    <source>
        <dbReference type="ARBA" id="ARBA00022512"/>
    </source>
</evidence>
<name>A0AAV1DKX7_OLDCO</name>
<evidence type="ECO:0000256" key="2">
    <source>
        <dbReference type="ARBA" id="ARBA00004271"/>
    </source>
</evidence>
<keyword evidence="3" id="KW-0964">Secreted</keyword>
<evidence type="ECO:0000256" key="1">
    <source>
        <dbReference type="ARBA" id="ARBA00004191"/>
    </source>
</evidence>
<dbReference type="PANTHER" id="PTHR31458">
    <property type="entry name" value="POLYGALACTURONASE 1 BETA-LIKE PROTEIN 2"/>
    <property type="match status" value="1"/>
</dbReference>
<dbReference type="PROSITE" id="PS51277">
    <property type="entry name" value="BURP"/>
    <property type="match status" value="1"/>
</dbReference>
<keyword evidence="3" id="KW-0134">Cell wall</keyword>
<gene>
    <name evidence="9" type="ORF">OLC1_LOCUS16495</name>
</gene>
<accession>A0AAV1DKX7</accession>
<sequence length="364" mass="40484">MSSLAVSIFLLFLSNSVQELEVAFAARFPPNSVASSQLEFWSDNVVNPMPESIESKLSLLSNQDSALTSSFTSNQESFNQNGFCSKANLACTPLSENTLATIEATRNLSGYKVSISSKAFDLHDEHASSSLDPNFFFRLSSVLQKGRRVQIPSFDKTSLPPRSFLPTKIASKISTTDSADLQKVFPNLFASEPMKETIERSIGYCNVPALKGETKTCSNSLEDMIEFSKKALGEKKLISLSTESTRGSGKELEIGNIKQFHTKMIVSCHEVFFPFATYFCHSLPLSNTRLYAVDFVDPETKAHVNRILAVCHLDTSEWPAEHMVFKTLNISPGQGEACHWYRKDDPLWIGSNGEKKKAQTWMES</sequence>
<dbReference type="Proteomes" id="UP001161247">
    <property type="component" value="Chromosome 6"/>
</dbReference>
<dbReference type="GO" id="GO:0048046">
    <property type="term" value="C:apoplast"/>
    <property type="evidence" value="ECO:0007669"/>
    <property type="project" value="UniProtKB-SubCell"/>
</dbReference>
<organism evidence="9 10">
    <name type="scientific">Oldenlandia corymbosa var. corymbosa</name>
    <dbReference type="NCBI Taxonomy" id="529605"/>
    <lineage>
        <taxon>Eukaryota</taxon>
        <taxon>Viridiplantae</taxon>
        <taxon>Streptophyta</taxon>
        <taxon>Embryophyta</taxon>
        <taxon>Tracheophyta</taxon>
        <taxon>Spermatophyta</taxon>
        <taxon>Magnoliopsida</taxon>
        <taxon>eudicotyledons</taxon>
        <taxon>Gunneridae</taxon>
        <taxon>Pentapetalae</taxon>
        <taxon>asterids</taxon>
        <taxon>lamiids</taxon>
        <taxon>Gentianales</taxon>
        <taxon>Rubiaceae</taxon>
        <taxon>Rubioideae</taxon>
        <taxon>Spermacoceae</taxon>
        <taxon>Hedyotis-Oldenlandia complex</taxon>
        <taxon>Oldenlandia</taxon>
    </lineage>
</organism>
<dbReference type="EMBL" id="OX459123">
    <property type="protein sequence ID" value="CAI9108399.1"/>
    <property type="molecule type" value="Genomic_DNA"/>
</dbReference>
<keyword evidence="10" id="KW-1185">Reference proteome</keyword>
<feature type="signal peptide" evidence="7">
    <location>
        <begin position="1"/>
        <end position="19"/>
    </location>
</feature>
<dbReference type="Pfam" id="PF03181">
    <property type="entry name" value="BURP"/>
    <property type="match status" value="1"/>
</dbReference>
<evidence type="ECO:0000256" key="4">
    <source>
        <dbReference type="ARBA" id="ARBA00022523"/>
    </source>
</evidence>
<evidence type="ECO:0000259" key="8">
    <source>
        <dbReference type="PROSITE" id="PS51277"/>
    </source>
</evidence>
<feature type="chain" id="PRO_5043572604" evidence="7">
    <location>
        <begin position="20"/>
        <end position="364"/>
    </location>
</feature>